<dbReference type="PATRIC" id="fig|1139996.3.peg.1077"/>
<sequence>MRKQKGMTIIAILVFAFLFLPLLLIFITSFGTAAAIQFP</sequence>
<evidence type="ECO:0000313" key="1">
    <source>
        <dbReference type="EMBL" id="EOT29140.1"/>
    </source>
</evidence>
<dbReference type="STRING" id="41997.RV16_GL002144"/>
<dbReference type="AlphaFoldDB" id="S0NI87"/>
<accession>S0NI87</accession>
<protein>
    <submittedName>
        <fullName evidence="1">Uncharacterized protein</fullName>
    </submittedName>
</protein>
<reference evidence="1 2" key="1">
    <citation type="submission" date="2013-03" db="EMBL/GenBank/DDBJ databases">
        <title>The Genome Sequence of Enterococcus saccharolyticus ATCC_43076 (Illumina only assembly).</title>
        <authorList>
            <consortium name="The Broad Institute Genomics Platform"/>
            <consortium name="The Broad Institute Genome Sequencing Center for Infectious Disease"/>
            <person name="Earl A."/>
            <person name="Russ C."/>
            <person name="Gilmore M."/>
            <person name="Surin D."/>
            <person name="Walker B."/>
            <person name="Young S."/>
            <person name="Zeng Q."/>
            <person name="Gargeya S."/>
            <person name="Fitzgerald M."/>
            <person name="Haas B."/>
            <person name="Abouelleil A."/>
            <person name="Allen A.W."/>
            <person name="Alvarado L."/>
            <person name="Arachchi H.M."/>
            <person name="Berlin A.M."/>
            <person name="Chapman S.B."/>
            <person name="Gainer-Dewar J."/>
            <person name="Goldberg J."/>
            <person name="Griggs A."/>
            <person name="Gujja S."/>
            <person name="Hansen M."/>
            <person name="Howarth C."/>
            <person name="Imamovic A."/>
            <person name="Ireland A."/>
            <person name="Larimer J."/>
            <person name="McCowan C."/>
            <person name="Murphy C."/>
            <person name="Pearson M."/>
            <person name="Poon T.W."/>
            <person name="Priest M."/>
            <person name="Roberts A."/>
            <person name="Saif S."/>
            <person name="Shea T."/>
            <person name="Sisk P."/>
            <person name="Sykes S."/>
            <person name="Wortman J."/>
            <person name="Nusbaum C."/>
            <person name="Birren B."/>
        </authorList>
    </citation>
    <scope>NUCLEOTIDE SEQUENCE [LARGE SCALE GENOMIC DNA]</scope>
    <source>
        <strain evidence="1 2">ATCC 43076</strain>
    </source>
</reference>
<name>S0NI87_9ENTE</name>
<keyword evidence="2" id="KW-1185">Reference proteome</keyword>
<dbReference type="Proteomes" id="UP000014136">
    <property type="component" value="Unassembled WGS sequence"/>
</dbReference>
<evidence type="ECO:0000313" key="2">
    <source>
        <dbReference type="Proteomes" id="UP000014136"/>
    </source>
</evidence>
<dbReference type="HOGENOM" id="CLU_3309384_0_0_9"/>
<dbReference type="EMBL" id="AHYT01000004">
    <property type="protein sequence ID" value="EOT29140.1"/>
    <property type="molecule type" value="Genomic_DNA"/>
</dbReference>
<comment type="caution">
    <text evidence="1">The sequence shown here is derived from an EMBL/GenBank/DDBJ whole genome shotgun (WGS) entry which is preliminary data.</text>
</comment>
<proteinExistence type="predicted"/>
<organism evidence="1 2">
    <name type="scientific">Enterococcus saccharolyticus subsp. saccharolyticus ATCC 43076</name>
    <dbReference type="NCBI Taxonomy" id="1139996"/>
    <lineage>
        <taxon>Bacteria</taxon>
        <taxon>Bacillati</taxon>
        <taxon>Bacillota</taxon>
        <taxon>Bacilli</taxon>
        <taxon>Lactobacillales</taxon>
        <taxon>Enterococcaceae</taxon>
        <taxon>Enterococcus</taxon>
    </lineage>
</organism>
<gene>
    <name evidence="1" type="ORF">OMQ_01092</name>
</gene>